<comment type="caution">
    <text evidence="1">The sequence shown here is derived from an EMBL/GenBank/DDBJ whole genome shotgun (WGS) entry which is preliminary data.</text>
</comment>
<reference evidence="2" key="1">
    <citation type="journal article" date="2019" name="Int. J. Syst. Evol. Microbiol.">
        <title>The Global Catalogue of Microorganisms (GCM) 10K type strain sequencing project: providing services to taxonomists for standard genome sequencing and annotation.</title>
        <authorList>
            <consortium name="The Broad Institute Genomics Platform"/>
            <consortium name="The Broad Institute Genome Sequencing Center for Infectious Disease"/>
            <person name="Wu L."/>
            <person name="Ma J."/>
        </authorList>
    </citation>
    <scope>NUCLEOTIDE SEQUENCE [LARGE SCALE GENOMIC DNA]</scope>
    <source>
        <strain evidence="2">NBRC 102407</strain>
    </source>
</reference>
<gene>
    <name evidence="1" type="ORF">GCM10007933_24780</name>
</gene>
<dbReference type="RefSeq" id="WP_284188268.1">
    <property type="nucleotide sequence ID" value="NZ_BSPX01000036.1"/>
</dbReference>
<dbReference type="Proteomes" id="UP001157167">
    <property type="component" value="Unassembled WGS sequence"/>
</dbReference>
<name>A0ABQ6FBR9_9RHOO</name>
<sequence>MDRATLRAWWQRNRRRVIGLALVCVFFFLLGRFSHNTVSPLMCKIYG</sequence>
<accession>A0ABQ6FBR9</accession>
<proteinExistence type="predicted"/>
<dbReference type="EMBL" id="BSPX01000036">
    <property type="protein sequence ID" value="GLT23017.1"/>
    <property type="molecule type" value="Genomic_DNA"/>
</dbReference>
<keyword evidence="2" id="KW-1185">Reference proteome</keyword>
<organism evidence="1 2">
    <name type="scientific">Zoogloea oryzae</name>
    <dbReference type="NCBI Taxonomy" id="310767"/>
    <lineage>
        <taxon>Bacteria</taxon>
        <taxon>Pseudomonadati</taxon>
        <taxon>Pseudomonadota</taxon>
        <taxon>Betaproteobacteria</taxon>
        <taxon>Rhodocyclales</taxon>
        <taxon>Zoogloeaceae</taxon>
        <taxon>Zoogloea</taxon>
    </lineage>
</organism>
<evidence type="ECO:0000313" key="1">
    <source>
        <dbReference type="EMBL" id="GLT23017.1"/>
    </source>
</evidence>
<protein>
    <submittedName>
        <fullName evidence="1">Uncharacterized protein</fullName>
    </submittedName>
</protein>
<evidence type="ECO:0000313" key="2">
    <source>
        <dbReference type="Proteomes" id="UP001157167"/>
    </source>
</evidence>